<dbReference type="PATRIC" id="fig|1641875.4.peg.3645"/>
<organism evidence="1 2">
    <name type="scientific">Roseovarius atlanticus</name>
    <dbReference type="NCBI Taxonomy" id="1641875"/>
    <lineage>
        <taxon>Bacteria</taxon>
        <taxon>Pseudomonadati</taxon>
        <taxon>Pseudomonadota</taxon>
        <taxon>Alphaproteobacteria</taxon>
        <taxon>Rhodobacterales</taxon>
        <taxon>Roseobacteraceae</taxon>
        <taxon>Roseovarius</taxon>
    </lineage>
</organism>
<accession>A0A0T5NXJ1</accession>
<sequence>MSAPGPRPDWLCPLPTQTPPARDALATCIEAFRYHDAPDALCPQCFPDETLSAPIFAAARLAQRGTCPRPEQFAQIYFEHPRCVGGEETIKLFLPFGIQTMLTGTVPDGFGHLNYSEVLETALQAGFWFWRPDLIAPLRILAARLFEDWFTSGHYGLDGWPHRAERPGDLTGPGDDILQFCTMCLIDPAELLQTLSDLHTPWADDTFSGAGSISIRAPFYVSMDTGQDDQLYTSASHDIARSLHAREARAFCHLITPDWLSNAFFRRDRDHPRLAKALSEFENHYDVKMIEIRKTAQAPIMSDWPDLPTV</sequence>
<dbReference type="Proteomes" id="UP000051295">
    <property type="component" value="Unassembled WGS sequence"/>
</dbReference>
<comment type="caution">
    <text evidence="1">The sequence shown here is derived from an EMBL/GenBank/DDBJ whole genome shotgun (WGS) entry which is preliminary data.</text>
</comment>
<protein>
    <submittedName>
        <fullName evidence="1">Uncharacterized protein</fullName>
    </submittedName>
</protein>
<dbReference type="RefSeq" id="WP_057791481.1">
    <property type="nucleotide sequence ID" value="NZ_LAXJ01000005.1"/>
</dbReference>
<proteinExistence type="predicted"/>
<gene>
    <name evidence="1" type="ORF">XM53_06395</name>
</gene>
<dbReference type="STRING" id="1641875.XM53_06395"/>
<dbReference type="EMBL" id="LAXJ01000005">
    <property type="protein sequence ID" value="KRS13488.1"/>
    <property type="molecule type" value="Genomic_DNA"/>
</dbReference>
<evidence type="ECO:0000313" key="1">
    <source>
        <dbReference type="EMBL" id="KRS13488.1"/>
    </source>
</evidence>
<reference evidence="1 2" key="1">
    <citation type="submission" date="2015-04" db="EMBL/GenBank/DDBJ databases">
        <title>The draft genome sequence of Roseovarius sp.R12b.</title>
        <authorList>
            <person name="Li G."/>
            <person name="Lai Q."/>
            <person name="Shao Z."/>
            <person name="Yan P."/>
        </authorList>
    </citation>
    <scope>NUCLEOTIDE SEQUENCE [LARGE SCALE GENOMIC DNA]</scope>
    <source>
        <strain evidence="1 2">R12B</strain>
    </source>
</reference>
<evidence type="ECO:0000313" key="2">
    <source>
        <dbReference type="Proteomes" id="UP000051295"/>
    </source>
</evidence>
<dbReference type="OrthoDB" id="8410084at2"/>
<name>A0A0T5NXJ1_9RHOB</name>
<dbReference type="AlphaFoldDB" id="A0A0T5NXJ1"/>
<keyword evidence="2" id="KW-1185">Reference proteome</keyword>